<keyword evidence="1" id="KW-1133">Transmembrane helix</keyword>
<dbReference type="EMBL" id="MDHN01000034">
    <property type="protein sequence ID" value="OFC69886.1"/>
    <property type="molecule type" value="Genomic_DNA"/>
</dbReference>
<organism evidence="2 3">
    <name type="scientific">Alteromonas confluentis</name>
    <dbReference type="NCBI Taxonomy" id="1656094"/>
    <lineage>
        <taxon>Bacteria</taxon>
        <taxon>Pseudomonadati</taxon>
        <taxon>Pseudomonadota</taxon>
        <taxon>Gammaproteobacteria</taxon>
        <taxon>Alteromonadales</taxon>
        <taxon>Alteromonadaceae</taxon>
        <taxon>Alteromonas/Salinimonas group</taxon>
        <taxon>Alteromonas</taxon>
    </lineage>
</organism>
<evidence type="ECO:0000313" key="3">
    <source>
        <dbReference type="Proteomes" id="UP000175691"/>
    </source>
</evidence>
<dbReference type="Proteomes" id="UP000175691">
    <property type="component" value="Unassembled WGS sequence"/>
</dbReference>
<accession>A0A1E7Z8N6</accession>
<feature type="transmembrane region" description="Helical" evidence="1">
    <location>
        <begin position="26"/>
        <end position="50"/>
    </location>
</feature>
<evidence type="ECO:0000313" key="2">
    <source>
        <dbReference type="EMBL" id="OFC69886.1"/>
    </source>
</evidence>
<keyword evidence="3" id="KW-1185">Reference proteome</keyword>
<feature type="transmembrane region" description="Helical" evidence="1">
    <location>
        <begin position="70"/>
        <end position="93"/>
    </location>
</feature>
<proteinExistence type="predicted"/>
<name>A0A1E7Z8N6_9ALTE</name>
<dbReference type="OrthoDB" id="6332207at2"/>
<keyword evidence="1" id="KW-0472">Membrane</keyword>
<dbReference type="AlphaFoldDB" id="A0A1E7Z8N6"/>
<keyword evidence="1" id="KW-0812">Transmembrane</keyword>
<reference evidence="2 3" key="1">
    <citation type="submission" date="2016-08" db="EMBL/GenBank/DDBJ databases">
        <authorList>
            <person name="Seilhamer J.J."/>
        </authorList>
    </citation>
    <scope>NUCLEOTIDE SEQUENCE [LARGE SCALE GENOMIC DNA]</scope>
    <source>
        <strain evidence="2 3">KCTC 42603</strain>
    </source>
</reference>
<comment type="caution">
    <text evidence="2">The sequence shown here is derived from an EMBL/GenBank/DDBJ whole genome shotgun (WGS) entry which is preliminary data.</text>
</comment>
<dbReference type="STRING" id="1656094.BFC18_00320"/>
<gene>
    <name evidence="2" type="ORF">BFC18_00320</name>
</gene>
<evidence type="ECO:0000256" key="1">
    <source>
        <dbReference type="SAM" id="Phobius"/>
    </source>
</evidence>
<protein>
    <submittedName>
        <fullName evidence="2">Uncharacterized protein</fullName>
    </submittedName>
</protein>
<sequence>MATSTFTTNALAVFVNRTAIDSTKSVGVVLWLATLVLLFNVTLIISGIMADSSEFVGALHDNLVVEPHSFAMMDEALSLFFFSAILLICLLGIPVRPGLFTRASIVTSRQMLKVVNDDYRQPFVQQFGSRAPPSDK</sequence>
<dbReference type="RefSeq" id="WP_070126337.1">
    <property type="nucleotide sequence ID" value="NZ_MDHN01000034.1"/>
</dbReference>